<dbReference type="Gene3D" id="1.10.357.140">
    <property type="entry name" value="UbiA prenyltransferase"/>
    <property type="match status" value="1"/>
</dbReference>
<dbReference type="InterPro" id="IPR039653">
    <property type="entry name" value="Prenyltransferase"/>
</dbReference>
<comment type="cofactor">
    <cofactor evidence="1">
        <name>Mg(2+)</name>
        <dbReference type="ChEBI" id="CHEBI:18420"/>
    </cofactor>
</comment>
<dbReference type="Pfam" id="PF01040">
    <property type="entry name" value="UbiA"/>
    <property type="match status" value="1"/>
</dbReference>
<keyword evidence="6 8" id="KW-1133">Transmembrane helix</keyword>
<dbReference type="CDD" id="cd13959">
    <property type="entry name" value="PT_UbiA_COQ2"/>
    <property type="match status" value="1"/>
</dbReference>
<evidence type="ECO:0000256" key="4">
    <source>
        <dbReference type="ARBA" id="ARBA00022679"/>
    </source>
</evidence>
<comment type="similarity">
    <text evidence="3">Belongs to the UbiA prenyltransferase family.</text>
</comment>
<feature type="transmembrane region" description="Helical" evidence="8">
    <location>
        <begin position="172"/>
        <end position="192"/>
    </location>
</feature>
<dbReference type="EMBL" id="KF900744">
    <property type="protein sequence ID" value="AIF05597.1"/>
    <property type="molecule type" value="Genomic_DNA"/>
</dbReference>
<keyword evidence="5 8" id="KW-0812">Transmembrane</keyword>
<keyword evidence="7 8" id="KW-0472">Membrane</keyword>
<feature type="transmembrane region" description="Helical" evidence="8">
    <location>
        <begin position="252"/>
        <end position="270"/>
    </location>
</feature>
<dbReference type="PANTHER" id="PTHR11048:SF28">
    <property type="entry name" value="4-HYDROXYBENZOATE POLYPRENYLTRANSFERASE, MITOCHONDRIAL"/>
    <property type="match status" value="1"/>
</dbReference>
<dbReference type="InterPro" id="IPR044878">
    <property type="entry name" value="UbiA_sf"/>
</dbReference>
<reference evidence="9" key="1">
    <citation type="journal article" date="2014" name="Genome Biol. Evol.">
        <title>Pangenome evidence for extensive interdomain horizontal transfer affecting lineage core and shell genes in uncultured planktonic thaumarchaeota and euryarchaeota.</title>
        <authorList>
            <person name="Deschamps P."/>
            <person name="Zivanovic Y."/>
            <person name="Moreira D."/>
            <person name="Rodriguez-Valera F."/>
            <person name="Lopez-Garcia P."/>
        </authorList>
    </citation>
    <scope>NUCLEOTIDE SEQUENCE</scope>
</reference>
<dbReference type="Gene3D" id="1.20.120.1780">
    <property type="entry name" value="UbiA prenyltransferase"/>
    <property type="match status" value="1"/>
</dbReference>
<dbReference type="PANTHER" id="PTHR11048">
    <property type="entry name" value="PRENYLTRANSFERASES"/>
    <property type="match status" value="1"/>
</dbReference>
<dbReference type="NCBIfam" id="TIGR01475">
    <property type="entry name" value="ubiA_other"/>
    <property type="match status" value="1"/>
</dbReference>
<feature type="transmembrane region" description="Helical" evidence="8">
    <location>
        <begin position="133"/>
        <end position="152"/>
    </location>
</feature>
<feature type="transmembrane region" description="Helical" evidence="8">
    <location>
        <begin position="291"/>
        <end position="312"/>
    </location>
</feature>
<name>A0A075GTH8_9EURY</name>
<evidence type="ECO:0000256" key="8">
    <source>
        <dbReference type="SAM" id="Phobius"/>
    </source>
</evidence>
<evidence type="ECO:0000256" key="2">
    <source>
        <dbReference type="ARBA" id="ARBA00004651"/>
    </source>
</evidence>
<evidence type="ECO:0000256" key="3">
    <source>
        <dbReference type="ARBA" id="ARBA00005985"/>
    </source>
</evidence>
<protein>
    <submittedName>
        <fullName evidence="9">4-hydroxybenzoate polyprenyltransferase (UbiA)</fullName>
    </submittedName>
</protein>
<dbReference type="GO" id="GO:0016765">
    <property type="term" value="F:transferase activity, transferring alkyl or aryl (other than methyl) groups"/>
    <property type="evidence" value="ECO:0007669"/>
    <property type="project" value="InterPro"/>
</dbReference>
<evidence type="ECO:0000256" key="1">
    <source>
        <dbReference type="ARBA" id="ARBA00001946"/>
    </source>
</evidence>
<evidence type="ECO:0000256" key="5">
    <source>
        <dbReference type="ARBA" id="ARBA00022692"/>
    </source>
</evidence>
<evidence type="ECO:0000256" key="7">
    <source>
        <dbReference type="ARBA" id="ARBA00023136"/>
    </source>
</evidence>
<evidence type="ECO:0000256" key="6">
    <source>
        <dbReference type="ARBA" id="ARBA00022989"/>
    </source>
</evidence>
<sequence length="318" mass="35461">MEVRDVLEFVKVEHTLFSLPFVLIGFVLADREFGSQSMDLVWIIVAAIGARGLAMALNRIIDREIDAENPRTASRHLPSGTISNRAAWMLSAAFLGMLLFAAWRLNEVALKMAWLPVLAFVAYPYTKRVSWICHFWIGLCLALAPAGAWVAISADTLGWAAITGMFDGGTEFLWYPELFFISLGVALWITAFDINYARMDVDVDREQGIRSFPASYGNQATMGLSVALTIGWLACFLLTGMHEFTDRRGFRYTLWVPAVLLMALINILVMTRGAQAATESDEAMRGFQKTLFRASMFTGWALLASLMFVAYYSDGLED</sequence>
<organism evidence="9">
    <name type="scientific">uncultured marine group II/III euryarchaeote KM3_185_F04</name>
    <dbReference type="NCBI Taxonomy" id="1457949"/>
    <lineage>
        <taxon>Archaea</taxon>
        <taxon>Methanobacteriati</taxon>
        <taxon>Methanobacteriota</taxon>
        <taxon>environmental samples</taxon>
    </lineage>
</organism>
<dbReference type="GO" id="GO:0005886">
    <property type="term" value="C:plasma membrane"/>
    <property type="evidence" value="ECO:0007669"/>
    <property type="project" value="UniProtKB-SubCell"/>
</dbReference>
<feature type="transmembrane region" description="Helical" evidence="8">
    <location>
        <begin position="12"/>
        <end position="29"/>
    </location>
</feature>
<dbReference type="InterPro" id="IPR006371">
    <property type="entry name" value="Polyprenyltransferase_UbiA-li"/>
</dbReference>
<accession>A0A075GTH8</accession>
<feature type="transmembrane region" description="Helical" evidence="8">
    <location>
        <begin position="82"/>
        <end position="102"/>
    </location>
</feature>
<keyword evidence="4 9" id="KW-0808">Transferase</keyword>
<dbReference type="GO" id="GO:0006744">
    <property type="term" value="P:ubiquinone biosynthetic process"/>
    <property type="evidence" value="ECO:0007669"/>
    <property type="project" value="TreeGrafter"/>
</dbReference>
<dbReference type="InterPro" id="IPR000537">
    <property type="entry name" value="UbiA_prenyltransferase"/>
</dbReference>
<feature type="transmembrane region" description="Helical" evidence="8">
    <location>
        <begin position="41"/>
        <end position="61"/>
    </location>
</feature>
<evidence type="ECO:0000313" key="9">
    <source>
        <dbReference type="EMBL" id="AIF05597.1"/>
    </source>
</evidence>
<feature type="transmembrane region" description="Helical" evidence="8">
    <location>
        <begin position="220"/>
        <end position="240"/>
    </location>
</feature>
<proteinExistence type="inferred from homology"/>
<dbReference type="AlphaFoldDB" id="A0A075GTH8"/>
<feature type="transmembrane region" description="Helical" evidence="8">
    <location>
        <begin position="108"/>
        <end position="126"/>
    </location>
</feature>
<gene>
    <name evidence="9" type="primary">ubiA</name>
</gene>
<comment type="subcellular location">
    <subcellularLocation>
        <location evidence="2">Cell membrane</location>
        <topology evidence="2">Multi-pass membrane protein</topology>
    </subcellularLocation>
</comment>
<dbReference type="FunFam" id="1.10.357.140:FF:000008">
    <property type="entry name" value="4-hydroxybenzoate octaprenyltransferase"/>
    <property type="match status" value="1"/>
</dbReference>